<accession>A0A644YD09</accession>
<comment type="caution">
    <text evidence="1">The sequence shown here is derived from an EMBL/GenBank/DDBJ whole genome shotgun (WGS) entry which is preliminary data.</text>
</comment>
<organism evidence="1">
    <name type="scientific">bioreactor metagenome</name>
    <dbReference type="NCBI Taxonomy" id="1076179"/>
    <lineage>
        <taxon>unclassified sequences</taxon>
        <taxon>metagenomes</taxon>
        <taxon>ecological metagenomes</taxon>
    </lineage>
</organism>
<proteinExistence type="predicted"/>
<dbReference type="EMBL" id="VSSQ01004575">
    <property type="protein sequence ID" value="MPM25771.1"/>
    <property type="molecule type" value="Genomic_DNA"/>
</dbReference>
<evidence type="ECO:0000313" key="1">
    <source>
        <dbReference type="EMBL" id="MPM25771.1"/>
    </source>
</evidence>
<dbReference type="AlphaFoldDB" id="A0A644YD09"/>
<name>A0A644YD09_9ZZZZ</name>
<protein>
    <submittedName>
        <fullName evidence="1">Uncharacterized protein</fullName>
    </submittedName>
</protein>
<reference evidence="1" key="1">
    <citation type="submission" date="2019-08" db="EMBL/GenBank/DDBJ databases">
        <authorList>
            <person name="Kucharzyk K."/>
            <person name="Murdoch R.W."/>
            <person name="Higgins S."/>
            <person name="Loffler F."/>
        </authorList>
    </citation>
    <scope>NUCLEOTIDE SEQUENCE</scope>
</reference>
<gene>
    <name evidence="1" type="ORF">SDC9_72271</name>
</gene>
<sequence length="203" mass="22106">MKKIFKLQSCVLVVCLLFVSVFSNSVYANTAEIESDIVTIDNTKYKIERTISDSAVNVTLKEVNGDTLCTAVNNENGLYLNGELISEKATDETNSTLMKAIPRAALKWGPWSTSNITVKTGGMNAALVAGAIAAAAPWVSLSVIGGMSATIAASYSKVVIKMQIRYAKDSKYQYYQRKTSFYGNGTSKFGPTLNEDRKVPLYK</sequence>